<dbReference type="EMBL" id="QCXX01000011">
    <property type="protein sequence ID" value="PUV21273.1"/>
    <property type="molecule type" value="Genomic_DNA"/>
</dbReference>
<dbReference type="RefSeq" id="WP_108636964.1">
    <property type="nucleotide sequence ID" value="NZ_QCXX01000011.1"/>
</dbReference>
<sequence length="199" mass="22911">MSGIIDRILGKKSVRNEVAMALSNRLSFENSQCDRFLLTKALTEDAASETEYMLFQKKLLLLELDKQQAIEAELDLLSQYIAMVNMLMPAGFLLKWENRFQPEKELLLPPLILFPMVQHAVTNGYNGMSSHPIRVRLSGSSKVLLFEVSHRANHYLEGQFKHTLIEDFQNRLEFLFPERHSLLLNSNSNTCRATLTIHF</sequence>
<accession>A0A363NKG3</accession>
<dbReference type="OrthoDB" id="714306at2"/>
<reference evidence="1 2" key="1">
    <citation type="submission" date="2018-04" db="EMBL/GenBank/DDBJ databases">
        <title>Sphingobacterium sp. M46 Genome.</title>
        <authorList>
            <person name="Cheng J."/>
            <person name="Li Y."/>
        </authorList>
    </citation>
    <scope>NUCLEOTIDE SEQUENCE [LARGE SCALE GENOMIC DNA]</scope>
    <source>
        <strain evidence="1 2">M46</strain>
    </source>
</reference>
<name>A0A363NKG3_9SPHI</name>
<organism evidence="1 2">
    <name type="scientific">Sphingobacterium athyrii</name>
    <dbReference type="NCBI Taxonomy" id="2152717"/>
    <lineage>
        <taxon>Bacteria</taxon>
        <taxon>Pseudomonadati</taxon>
        <taxon>Bacteroidota</taxon>
        <taxon>Sphingobacteriia</taxon>
        <taxon>Sphingobacteriales</taxon>
        <taxon>Sphingobacteriaceae</taxon>
        <taxon>Sphingobacterium</taxon>
    </lineage>
</organism>
<evidence type="ECO:0000313" key="1">
    <source>
        <dbReference type="EMBL" id="PUV21273.1"/>
    </source>
</evidence>
<gene>
    <name evidence="1" type="ORF">DCO56_27905</name>
</gene>
<dbReference type="AlphaFoldDB" id="A0A363NKG3"/>
<proteinExistence type="predicted"/>
<evidence type="ECO:0008006" key="3">
    <source>
        <dbReference type="Google" id="ProtNLM"/>
    </source>
</evidence>
<keyword evidence="2" id="KW-1185">Reference proteome</keyword>
<protein>
    <recommendedName>
        <fullName evidence="3">Signal transduction histidine kinase internal region domain-containing protein</fullName>
    </recommendedName>
</protein>
<evidence type="ECO:0000313" key="2">
    <source>
        <dbReference type="Proteomes" id="UP000250831"/>
    </source>
</evidence>
<dbReference type="Proteomes" id="UP000250831">
    <property type="component" value="Unassembled WGS sequence"/>
</dbReference>
<comment type="caution">
    <text evidence="1">The sequence shown here is derived from an EMBL/GenBank/DDBJ whole genome shotgun (WGS) entry which is preliminary data.</text>
</comment>